<protein>
    <submittedName>
        <fullName evidence="2">Mu-like prophage protein gp16</fullName>
    </submittedName>
</protein>
<dbReference type="RefSeq" id="WP_092376290.1">
    <property type="nucleotide sequence ID" value="NZ_LT629797.1"/>
</dbReference>
<reference evidence="3" key="2">
    <citation type="submission" date="2016-10" db="EMBL/GenBank/DDBJ databases">
        <authorList>
            <person name="Varghese N."/>
            <person name="Submissions S."/>
        </authorList>
    </citation>
    <scope>NUCLEOTIDE SEQUENCE [LARGE SCALE GENOMIC DNA]</scope>
    <source>
        <strain evidence="3">KCTC 32246</strain>
    </source>
</reference>
<dbReference type="Proteomes" id="UP000198675">
    <property type="component" value="Chromosome I"/>
</dbReference>
<reference evidence="2" key="1">
    <citation type="submission" date="2016-10" db="EMBL/GenBank/DDBJ databases">
        <authorList>
            <person name="de Groot N.N."/>
        </authorList>
    </citation>
    <scope>NUCLEOTIDE SEQUENCE [LARGE SCALE GENOMIC DNA]</scope>
    <source>
        <strain evidence="2">KCTC 32246</strain>
    </source>
</reference>
<dbReference type="EMBL" id="LT629797">
    <property type="protein sequence ID" value="SDU82487.1"/>
    <property type="molecule type" value="Genomic_DNA"/>
</dbReference>
<dbReference type="EMBL" id="LT629797">
    <property type="protein sequence ID" value="SDV03674.1"/>
    <property type="molecule type" value="Genomic_DNA"/>
</dbReference>
<gene>
    <name evidence="1" type="ORF">SAMN05216363_1917</name>
    <name evidence="2" type="ORF">SAMN05216363_5200</name>
</gene>
<organism evidence="2 3">
    <name type="scientific">Pseudomonas sihuiensis</name>
    <dbReference type="NCBI Taxonomy" id="1274359"/>
    <lineage>
        <taxon>Bacteria</taxon>
        <taxon>Pseudomonadati</taxon>
        <taxon>Pseudomonadota</taxon>
        <taxon>Gammaproteobacteria</taxon>
        <taxon>Pseudomonadales</taxon>
        <taxon>Pseudomonadaceae</taxon>
        <taxon>Pseudomonas</taxon>
    </lineage>
</organism>
<dbReference type="InterPro" id="IPR009363">
    <property type="entry name" value="Phage_Mu_Gp16"/>
</dbReference>
<keyword evidence="3" id="KW-1185">Reference proteome</keyword>
<proteinExistence type="predicted"/>
<evidence type="ECO:0000313" key="2">
    <source>
        <dbReference type="EMBL" id="SDV03674.1"/>
    </source>
</evidence>
<dbReference type="Pfam" id="PF06252">
    <property type="entry name" value="GemA"/>
    <property type="match status" value="1"/>
</dbReference>
<sequence length="188" mass="21096">MSISKGVLSKIHIAKQQLRMDDDSYRALLRRVAGVESSKDLNQRQAGRLMVELERLGFKPKPSSKAAGKPHNAKQLGPRIDKIEAQLADMGLPWAYADAMALQMFKVQRVAWLKKAEHLDALIAALHVEQEKRQLLHQVEALCKRLGVDTPERLEGLEELPEGWRRQRPILKALVDALNAAVNAQEGD</sequence>
<accession>A0A1H2NE80</accession>
<name>A0A1H2NE80_9PSED</name>
<evidence type="ECO:0000313" key="3">
    <source>
        <dbReference type="Proteomes" id="UP000198675"/>
    </source>
</evidence>
<evidence type="ECO:0000313" key="1">
    <source>
        <dbReference type="EMBL" id="SDU82487.1"/>
    </source>
</evidence>
<dbReference type="AlphaFoldDB" id="A0A1H2NE80"/>